<dbReference type="Proteomes" id="UP000742786">
    <property type="component" value="Unassembled WGS sequence"/>
</dbReference>
<name>A0A916N8M8_9PROT</name>
<dbReference type="EMBL" id="CAJQUM010000001">
    <property type="protein sequence ID" value="CAG4883452.1"/>
    <property type="molecule type" value="Genomic_DNA"/>
</dbReference>
<sequence>MSEARETRAMSAAPGIPGSLWFGLAVSYLAASASGYRGIALGVVGLMIGAVVAVSGRRIAGLFAGLILSSACFYWSDSLFIMVYLPPIAGFAFMAYFFRRTLRRGSEPLITRVARKEHPDLPLEIARYTRILTWAWSWCFLFLLVAALLLAPVLSLASWSRWVQGLGFFVPATLFLGEYIYRHHRLRDHRHGSLLILIFNIIAVIKEIATSPTPASPASIERH</sequence>
<keyword evidence="1" id="KW-1133">Transmembrane helix</keyword>
<evidence type="ECO:0000256" key="1">
    <source>
        <dbReference type="SAM" id="Phobius"/>
    </source>
</evidence>
<keyword evidence="1" id="KW-0472">Membrane</keyword>
<proteinExistence type="predicted"/>
<protein>
    <submittedName>
        <fullName evidence="2">Uncharacterized protein</fullName>
    </submittedName>
</protein>
<keyword evidence="3" id="KW-1185">Reference proteome</keyword>
<feature type="transmembrane region" description="Helical" evidence="1">
    <location>
        <begin position="131"/>
        <end position="156"/>
    </location>
</feature>
<reference evidence="2" key="1">
    <citation type="submission" date="2021-04" db="EMBL/GenBank/DDBJ databases">
        <authorList>
            <person name="Hornung B."/>
        </authorList>
    </citation>
    <scope>NUCLEOTIDE SEQUENCE</scope>
    <source>
        <strain evidence="2">G5G6</strain>
    </source>
</reference>
<feature type="transmembrane region" description="Helical" evidence="1">
    <location>
        <begin position="12"/>
        <end position="30"/>
    </location>
</feature>
<organism evidence="2 3">
    <name type="scientific">Georgfuchsia toluolica</name>
    <dbReference type="NCBI Taxonomy" id="424218"/>
    <lineage>
        <taxon>Bacteria</taxon>
        <taxon>Pseudomonadati</taxon>
        <taxon>Pseudomonadota</taxon>
        <taxon>Betaproteobacteria</taxon>
        <taxon>Nitrosomonadales</taxon>
        <taxon>Sterolibacteriaceae</taxon>
        <taxon>Georgfuchsia</taxon>
    </lineage>
</organism>
<comment type="caution">
    <text evidence="2">The sequence shown here is derived from an EMBL/GenBank/DDBJ whole genome shotgun (WGS) entry which is preliminary data.</text>
</comment>
<feature type="transmembrane region" description="Helical" evidence="1">
    <location>
        <begin position="36"/>
        <end position="54"/>
    </location>
</feature>
<feature type="transmembrane region" description="Helical" evidence="1">
    <location>
        <begin position="82"/>
        <end position="98"/>
    </location>
</feature>
<feature type="transmembrane region" description="Helical" evidence="1">
    <location>
        <begin position="162"/>
        <end position="181"/>
    </location>
</feature>
<gene>
    <name evidence="2" type="ORF">GTOL_11335</name>
</gene>
<accession>A0A916N8M8</accession>
<dbReference type="AlphaFoldDB" id="A0A916N8M8"/>
<evidence type="ECO:0000313" key="3">
    <source>
        <dbReference type="Proteomes" id="UP000742786"/>
    </source>
</evidence>
<dbReference type="RefSeq" id="WP_220635422.1">
    <property type="nucleotide sequence ID" value="NZ_CAJQUM010000001.1"/>
</dbReference>
<keyword evidence="1" id="KW-0812">Transmembrane</keyword>
<evidence type="ECO:0000313" key="2">
    <source>
        <dbReference type="EMBL" id="CAG4883452.1"/>
    </source>
</evidence>